<name>A0A1C4CCJ9_BACMY</name>
<dbReference type="Proteomes" id="UP000195696">
    <property type="component" value="Unassembled WGS sequence"/>
</dbReference>
<sequence length="10" mass="1117">MNHGENVLGF</sequence>
<organism evidence="1 2">
    <name type="scientific">Bacillus mycoides</name>
    <dbReference type="NCBI Taxonomy" id="1405"/>
    <lineage>
        <taxon>Bacteria</taxon>
        <taxon>Bacillati</taxon>
        <taxon>Bacillota</taxon>
        <taxon>Bacilli</taxon>
        <taxon>Bacillales</taxon>
        <taxon>Bacillaceae</taxon>
        <taxon>Bacillus</taxon>
        <taxon>Bacillus cereus group</taxon>
    </lineage>
</organism>
<evidence type="ECO:0000313" key="1">
    <source>
        <dbReference type="EMBL" id="SCB67639.1"/>
    </source>
</evidence>
<protein>
    <submittedName>
        <fullName evidence="1">Uncharacterized protein</fullName>
    </submittedName>
</protein>
<reference evidence="1 2" key="1">
    <citation type="submission" date="2016-08" db="EMBL/GenBank/DDBJ databases">
        <authorList>
            <person name="Seilhamer J.J."/>
        </authorList>
    </citation>
    <scope>NUCLEOTIDE SEQUENCE [LARGE SCALE GENOMIC DNA]</scope>
    <source>
        <strain evidence="1 2">SDA_GO95</strain>
    </source>
</reference>
<proteinExistence type="predicted"/>
<accession>A0A1C4CCJ9</accession>
<gene>
    <name evidence="1" type="ORF">BWGO95_01764</name>
</gene>
<evidence type="ECO:0000313" key="2">
    <source>
        <dbReference type="Proteomes" id="UP000195696"/>
    </source>
</evidence>
<dbReference type="EMBL" id="FMAK01000026">
    <property type="protein sequence ID" value="SCB67639.1"/>
    <property type="molecule type" value="Genomic_DNA"/>
</dbReference>